<name>A0AAP0K8G0_9MAGN</name>
<evidence type="ECO:0000313" key="3">
    <source>
        <dbReference type="Proteomes" id="UP001419268"/>
    </source>
</evidence>
<feature type="compositionally biased region" description="Polar residues" evidence="1">
    <location>
        <begin position="191"/>
        <end position="207"/>
    </location>
</feature>
<feature type="compositionally biased region" description="Low complexity" evidence="1">
    <location>
        <begin position="249"/>
        <end position="262"/>
    </location>
</feature>
<keyword evidence="3" id="KW-1185">Reference proteome</keyword>
<dbReference type="AlphaFoldDB" id="A0AAP0K8G0"/>
<proteinExistence type="predicted"/>
<dbReference type="Proteomes" id="UP001419268">
    <property type="component" value="Unassembled WGS sequence"/>
</dbReference>
<comment type="caution">
    <text evidence="2">The sequence shown here is derived from an EMBL/GenBank/DDBJ whole genome shotgun (WGS) entry which is preliminary data.</text>
</comment>
<reference evidence="2 3" key="1">
    <citation type="submission" date="2024-01" db="EMBL/GenBank/DDBJ databases">
        <title>Genome assemblies of Stephania.</title>
        <authorList>
            <person name="Yang L."/>
        </authorList>
    </citation>
    <scope>NUCLEOTIDE SEQUENCE [LARGE SCALE GENOMIC DNA]</scope>
    <source>
        <strain evidence="2">JXDWG</strain>
        <tissue evidence="2">Leaf</tissue>
    </source>
</reference>
<dbReference type="EMBL" id="JBBNAG010000003">
    <property type="protein sequence ID" value="KAK9147988.1"/>
    <property type="molecule type" value="Genomic_DNA"/>
</dbReference>
<sequence>MTPSTTLGFSLGAVTTPTRALVERFWAWRGGGRYSDDDGGVVEEAPAKAVASDFGGGDSGGDRYSSGRWLVVLSKGAFGGGGGVIEGALALARRWRSCGRCSTGRRLIGDEEVVDLAAALVHPLLLFGSSSPSRQSPLPSPTPPPPTVSNSHALDRRPPPLPPPRARPGRPPLHPDPPPSPTLVHPKSAARRSTVSNSLTGPTVSNSHTLDRRPPPLPPPHAPTADRLSTPDPPPSPTLVHPKSRLWRSTVSNSSPPTVSNSHALDRRPPPLPPPTRSTADRLSTPRSSPISNSLTATAAPPPPSPTPHRSGNHHPKLVCFSRLGAIALAGVAAGFTQQGMFKML</sequence>
<feature type="region of interest" description="Disordered" evidence="1">
    <location>
        <begin position="131"/>
        <end position="314"/>
    </location>
</feature>
<evidence type="ECO:0000313" key="2">
    <source>
        <dbReference type="EMBL" id="KAK9147988.1"/>
    </source>
</evidence>
<protein>
    <submittedName>
        <fullName evidence="2">Uncharacterized protein</fullName>
    </submittedName>
</protein>
<organism evidence="2 3">
    <name type="scientific">Stephania cephalantha</name>
    <dbReference type="NCBI Taxonomy" id="152367"/>
    <lineage>
        <taxon>Eukaryota</taxon>
        <taxon>Viridiplantae</taxon>
        <taxon>Streptophyta</taxon>
        <taxon>Embryophyta</taxon>
        <taxon>Tracheophyta</taxon>
        <taxon>Spermatophyta</taxon>
        <taxon>Magnoliopsida</taxon>
        <taxon>Ranunculales</taxon>
        <taxon>Menispermaceae</taxon>
        <taxon>Menispermoideae</taxon>
        <taxon>Cissampelideae</taxon>
        <taxon>Stephania</taxon>
    </lineage>
</organism>
<evidence type="ECO:0000256" key="1">
    <source>
        <dbReference type="SAM" id="MobiDB-lite"/>
    </source>
</evidence>
<accession>A0AAP0K8G0</accession>
<gene>
    <name evidence="2" type="ORF">Scep_006745</name>
</gene>
<feature type="compositionally biased region" description="Polar residues" evidence="1">
    <location>
        <begin position="277"/>
        <end position="295"/>
    </location>
</feature>
<feature type="compositionally biased region" description="Pro residues" evidence="1">
    <location>
        <begin position="159"/>
        <end position="181"/>
    </location>
</feature>
<feature type="compositionally biased region" description="Pro residues" evidence="1">
    <location>
        <begin position="138"/>
        <end position="147"/>
    </location>
</feature>